<evidence type="ECO:0000313" key="3">
    <source>
        <dbReference type="Proteomes" id="UP001212997"/>
    </source>
</evidence>
<feature type="region of interest" description="Disordered" evidence="1">
    <location>
        <begin position="1"/>
        <end position="53"/>
    </location>
</feature>
<sequence>MSRSKIPSPRPCFPDFSDPDFSDLDISDLDIGDLDTSDPDTSDLDTSDEEPQMAEHKRIVDAYIEELLADPMPSTKYLMKFLNDFHSQPGDNFANPGDCRIPVQEARYFFQSFPKGSLPFEVEYQMPTHNVHFRDPRYKDHNGQFPAVPVCHSRPDLAQMPAPQSYWSMCEANHRMIILWWPGYEREIHVEIPVPDPVRQNTNEYLWHHLRQAISQWYTYTRMTIPCKDPKFKLEDRVKLDRIAVSGLEHISLCYYQVRWYTSATHAAEFDPPYFANLDDEDEDDD</sequence>
<feature type="compositionally biased region" description="Acidic residues" evidence="1">
    <location>
        <begin position="17"/>
        <end position="52"/>
    </location>
</feature>
<reference evidence="2" key="1">
    <citation type="submission" date="2022-07" db="EMBL/GenBank/DDBJ databases">
        <title>Genome Sequence of Physisporinus lineatus.</title>
        <authorList>
            <person name="Buettner E."/>
        </authorList>
    </citation>
    <scope>NUCLEOTIDE SEQUENCE</scope>
    <source>
        <strain evidence="2">VT162</strain>
    </source>
</reference>
<comment type="caution">
    <text evidence="2">The sequence shown here is derived from an EMBL/GenBank/DDBJ whole genome shotgun (WGS) entry which is preliminary data.</text>
</comment>
<proteinExistence type="predicted"/>
<protein>
    <submittedName>
        <fullName evidence="2">Uncharacterized protein</fullName>
    </submittedName>
</protein>
<dbReference type="AlphaFoldDB" id="A0AAD5V0Y3"/>
<gene>
    <name evidence="2" type="ORF">NLI96_g6476</name>
</gene>
<name>A0AAD5V0Y3_9APHY</name>
<organism evidence="2 3">
    <name type="scientific">Meripilus lineatus</name>
    <dbReference type="NCBI Taxonomy" id="2056292"/>
    <lineage>
        <taxon>Eukaryota</taxon>
        <taxon>Fungi</taxon>
        <taxon>Dikarya</taxon>
        <taxon>Basidiomycota</taxon>
        <taxon>Agaricomycotina</taxon>
        <taxon>Agaricomycetes</taxon>
        <taxon>Polyporales</taxon>
        <taxon>Meripilaceae</taxon>
        <taxon>Meripilus</taxon>
    </lineage>
</organism>
<evidence type="ECO:0000313" key="2">
    <source>
        <dbReference type="EMBL" id="KAJ3483179.1"/>
    </source>
</evidence>
<dbReference type="EMBL" id="JANAWD010000238">
    <property type="protein sequence ID" value="KAJ3483179.1"/>
    <property type="molecule type" value="Genomic_DNA"/>
</dbReference>
<evidence type="ECO:0000256" key="1">
    <source>
        <dbReference type="SAM" id="MobiDB-lite"/>
    </source>
</evidence>
<keyword evidence="3" id="KW-1185">Reference proteome</keyword>
<dbReference type="Proteomes" id="UP001212997">
    <property type="component" value="Unassembled WGS sequence"/>
</dbReference>
<accession>A0AAD5V0Y3</accession>